<keyword evidence="6 9" id="KW-0804">Transcription</keyword>
<evidence type="ECO:0000256" key="9">
    <source>
        <dbReference type="RuleBase" id="RU364151"/>
    </source>
</evidence>
<feature type="compositionally biased region" description="Acidic residues" evidence="10">
    <location>
        <begin position="360"/>
        <end position="372"/>
    </location>
</feature>
<evidence type="ECO:0000256" key="1">
    <source>
        <dbReference type="ARBA" id="ARBA00004123"/>
    </source>
</evidence>
<name>A0A8E2ELX7_9PEZI</name>
<comment type="subcellular location">
    <subcellularLocation>
        <location evidence="1 9">Nucleus</location>
    </subcellularLocation>
</comment>
<evidence type="ECO:0000256" key="7">
    <source>
        <dbReference type="ARBA" id="ARBA00023242"/>
    </source>
</evidence>
<gene>
    <name evidence="9" type="primary">MED19</name>
    <name evidence="11" type="ORF">K432DRAFT_438498</name>
</gene>
<feature type="compositionally biased region" description="Polar residues" evidence="10">
    <location>
        <begin position="318"/>
        <end position="329"/>
    </location>
</feature>
<feature type="compositionally biased region" description="Polar residues" evidence="10">
    <location>
        <begin position="85"/>
        <end position="102"/>
    </location>
</feature>
<reference evidence="11 12" key="1">
    <citation type="journal article" date="2016" name="Nat. Commun.">
        <title>Ectomycorrhizal ecology is imprinted in the genome of the dominant symbiotic fungus Cenococcum geophilum.</title>
        <authorList>
            <consortium name="DOE Joint Genome Institute"/>
            <person name="Peter M."/>
            <person name="Kohler A."/>
            <person name="Ohm R.A."/>
            <person name="Kuo A."/>
            <person name="Krutzmann J."/>
            <person name="Morin E."/>
            <person name="Arend M."/>
            <person name="Barry K.W."/>
            <person name="Binder M."/>
            <person name="Choi C."/>
            <person name="Clum A."/>
            <person name="Copeland A."/>
            <person name="Grisel N."/>
            <person name="Haridas S."/>
            <person name="Kipfer T."/>
            <person name="LaButti K."/>
            <person name="Lindquist E."/>
            <person name="Lipzen A."/>
            <person name="Maire R."/>
            <person name="Meier B."/>
            <person name="Mihaltcheva S."/>
            <person name="Molinier V."/>
            <person name="Murat C."/>
            <person name="Poggeler S."/>
            <person name="Quandt C.A."/>
            <person name="Sperisen C."/>
            <person name="Tritt A."/>
            <person name="Tisserant E."/>
            <person name="Crous P.W."/>
            <person name="Henrissat B."/>
            <person name="Nehls U."/>
            <person name="Egli S."/>
            <person name="Spatafora J.W."/>
            <person name="Grigoriev I.V."/>
            <person name="Martin F.M."/>
        </authorList>
    </citation>
    <scope>NUCLEOTIDE SEQUENCE [LARGE SCALE GENOMIC DNA]</scope>
    <source>
        <strain evidence="11 12">CBS 459.81</strain>
    </source>
</reference>
<evidence type="ECO:0000256" key="8">
    <source>
        <dbReference type="ARBA" id="ARBA00032018"/>
    </source>
</evidence>
<dbReference type="EMBL" id="KV744805">
    <property type="protein sequence ID" value="OCK86395.1"/>
    <property type="molecule type" value="Genomic_DNA"/>
</dbReference>
<feature type="compositionally biased region" description="Basic and acidic residues" evidence="10">
    <location>
        <begin position="137"/>
        <end position="150"/>
    </location>
</feature>
<evidence type="ECO:0000256" key="6">
    <source>
        <dbReference type="ARBA" id="ARBA00023163"/>
    </source>
</evidence>
<evidence type="ECO:0000256" key="10">
    <source>
        <dbReference type="SAM" id="MobiDB-lite"/>
    </source>
</evidence>
<dbReference type="Proteomes" id="UP000250266">
    <property type="component" value="Unassembled WGS sequence"/>
</dbReference>
<evidence type="ECO:0000256" key="3">
    <source>
        <dbReference type="ARBA" id="ARBA00019615"/>
    </source>
</evidence>
<comment type="function">
    <text evidence="9">Component of the Mediator complex, a coactivator involved in the regulated transcription of nearly all RNA polymerase II-dependent genes. Mediator functions as a bridge to convey information from gene-specific regulatory proteins to the basal RNA polymerase II transcription machinery. Mediator is recruited to promoters by direct interactions with regulatory proteins and serves as a scaffold for the assembly of a functional preinitiation complex with RNA polymerase II and the general transcription factors.</text>
</comment>
<feature type="region of interest" description="Disordered" evidence="10">
    <location>
        <begin position="305"/>
        <end position="386"/>
    </location>
</feature>
<keyword evidence="12" id="KW-1185">Reference proteome</keyword>
<sequence length="386" mass="41411">MSTSPNKRQRLAGSFSPASPPYHLAKASEQRKPPVVHPNTPTSPPYMSSTSQANGYSAFSGTAQSSEMTPPSSVVMSQQFSQQPGTTANHAFPTPASSTAGTVSFALKDSDGDAQMMDESTEDVAKTGDDGAAMSGTDEHRRSDHDRQEKGSLASESAGHRRRNADGGCLFKLCVNPHSISRPHTSQNLIELYGLNSIAASVARKDPVTGEKINKLRKSYEGQIKKLQIAGKNKAISNPDELMNFMGWPEQEWQNQKVYGKSVMDGLSGDVLGLLDRALQMAPGGLPPDQAEKWRNLVATDDGVKSKAGVDVPGKKPLQSTPNTRSPATLSPAVKAVRPERAGTKRRYNDTSFVGYGEGFADDDVADSTGGEDDGRSGFKNKKRRK</sequence>
<evidence type="ECO:0000313" key="12">
    <source>
        <dbReference type="Proteomes" id="UP000250266"/>
    </source>
</evidence>
<comment type="subunit">
    <text evidence="9">Component of the Mediator complex.</text>
</comment>
<evidence type="ECO:0000256" key="5">
    <source>
        <dbReference type="ARBA" id="ARBA00023159"/>
    </source>
</evidence>
<dbReference type="OrthoDB" id="2160599at2759"/>
<dbReference type="GO" id="GO:0006357">
    <property type="term" value="P:regulation of transcription by RNA polymerase II"/>
    <property type="evidence" value="ECO:0007669"/>
    <property type="project" value="InterPro"/>
</dbReference>
<protein>
    <recommendedName>
        <fullName evidence="3 9">Mediator of RNA polymerase II transcription subunit 19</fullName>
    </recommendedName>
    <alternativeName>
        <fullName evidence="8 9">Mediator complex subunit 19</fullName>
    </alternativeName>
</protein>
<dbReference type="Pfam" id="PF08633">
    <property type="entry name" value="Rox3"/>
    <property type="match status" value="1"/>
</dbReference>
<evidence type="ECO:0000313" key="11">
    <source>
        <dbReference type="EMBL" id="OCK86395.1"/>
    </source>
</evidence>
<proteinExistence type="inferred from homology"/>
<feature type="compositionally biased region" description="Low complexity" evidence="10">
    <location>
        <begin position="70"/>
        <end position="84"/>
    </location>
</feature>
<evidence type="ECO:0000256" key="4">
    <source>
        <dbReference type="ARBA" id="ARBA00023015"/>
    </source>
</evidence>
<dbReference type="GO" id="GO:0016592">
    <property type="term" value="C:mediator complex"/>
    <property type="evidence" value="ECO:0007669"/>
    <property type="project" value="InterPro"/>
</dbReference>
<feature type="region of interest" description="Disordered" evidence="10">
    <location>
        <begin position="1"/>
        <end position="162"/>
    </location>
</feature>
<organism evidence="11 12">
    <name type="scientific">Lepidopterella palustris CBS 459.81</name>
    <dbReference type="NCBI Taxonomy" id="1314670"/>
    <lineage>
        <taxon>Eukaryota</taxon>
        <taxon>Fungi</taxon>
        <taxon>Dikarya</taxon>
        <taxon>Ascomycota</taxon>
        <taxon>Pezizomycotina</taxon>
        <taxon>Dothideomycetes</taxon>
        <taxon>Pleosporomycetidae</taxon>
        <taxon>Mytilinidiales</taxon>
        <taxon>Argynnaceae</taxon>
        <taxon>Lepidopterella</taxon>
    </lineage>
</organism>
<dbReference type="GO" id="GO:0003712">
    <property type="term" value="F:transcription coregulator activity"/>
    <property type="evidence" value="ECO:0007669"/>
    <property type="project" value="InterPro"/>
</dbReference>
<accession>A0A8E2ELX7</accession>
<feature type="compositionally biased region" description="Basic and acidic residues" evidence="10">
    <location>
        <begin position="337"/>
        <end position="349"/>
    </location>
</feature>
<keyword evidence="5 9" id="KW-0010">Activator</keyword>
<dbReference type="InterPro" id="IPR013942">
    <property type="entry name" value="Mediator_Med19_fun"/>
</dbReference>
<evidence type="ECO:0000256" key="2">
    <source>
        <dbReference type="ARBA" id="ARBA00009259"/>
    </source>
</evidence>
<feature type="compositionally biased region" description="Polar residues" evidence="10">
    <location>
        <begin position="52"/>
        <end position="69"/>
    </location>
</feature>
<keyword evidence="4 9" id="KW-0805">Transcription regulation</keyword>
<keyword evidence="7 9" id="KW-0539">Nucleus</keyword>
<dbReference type="AlphaFoldDB" id="A0A8E2ELX7"/>
<comment type="similarity">
    <text evidence="2 9">Belongs to the Mediator complex subunit 19 family.</text>
</comment>
<feature type="non-terminal residue" evidence="11">
    <location>
        <position position="386"/>
    </location>
</feature>